<proteinExistence type="predicted"/>
<dbReference type="EMBL" id="JAMZFW010000049">
    <property type="protein sequence ID" value="MCP1103756.1"/>
    <property type="molecule type" value="Genomic_DNA"/>
</dbReference>
<sequence length="76" mass="8709">MSQVNERELGWEDEITKDDDYVLLPEGEYDFLVESFERARHAGSDNLPACNKAIVKIRVDSPNGTAYINHNLFLHT</sequence>
<evidence type="ECO:0000313" key="1">
    <source>
        <dbReference type="EMBL" id="MCP1103756.1"/>
    </source>
</evidence>
<feature type="non-terminal residue" evidence="1">
    <location>
        <position position="76"/>
    </location>
</feature>
<organism evidence="1 2">
    <name type="scientific">Aequitasia blattaphilus</name>
    <dbReference type="NCBI Taxonomy" id="2949332"/>
    <lineage>
        <taxon>Bacteria</taxon>
        <taxon>Bacillati</taxon>
        <taxon>Bacillota</taxon>
        <taxon>Clostridia</taxon>
        <taxon>Lachnospirales</taxon>
        <taxon>Lachnospiraceae</taxon>
        <taxon>Aequitasia</taxon>
    </lineage>
</organism>
<keyword evidence="2" id="KW-1185">Reference proteome</keyword>
<protein>
    <submittedName>
        <fullName evidence="1">DUF669 domain-containing protein</fullName>
    </submittedName>
</protein>
<gene>
    <name evidence="1" type="ORF">NK125_15265</name>
</gene>
<name>A0ABT1ED34_9FIRM</name>
<accession>A0ABT1ED34</accession>
<dbReference type="Proteomes" id="UP001523566">
    <property type="component" value="Unassembled WGS sequence"/>
</dbReference>
<evidence type="ECO:0000313" key="2">
    <source>
        <dbReference type="Proteomes" id="UP001523566"/>
    </source>
</evidence>
<comment type="caution">
    <text evidence="1">The sequence shown here is derived from an EMBL/GenBank/DDBJ whole genome shotgun (WGS) entry which is preliminary data.</text>
</comment>
<reference evidence="1 2" key="1">
    <citation type="journal article" date="2022" name="Genome Biol. Evol.">
        <title>Host diet, physiology and behaviors set the stage for Lachnospiraceae cladogenesis.</title>
        <authorList>
            <person name="Vera-Ponce De Leon A."/>
            <person name="Schneider M."/>
            <person name="Jahnes B.C."/>
            <person name="Sadowski V."/>
            <person name="Camuy-Velez L.A."/>
            <person name="Duan J."/>
            <person name="Sabree Z.L."/>
        </authorList>
    </citation>
    <scope>NUCLEOTIDE SEQUENCE [LARGE SCALE GENOMIC DNA]</scope>
    <source>
        <strain evidence="1 2">PAL113</strain>
    </source>
</reference>